<dbReference type="OrthoDB" id="10433543at2759"/>
<feature type="region of interest" description="Disordered" evidence="1">
    <location>
        <begin position="377"/>
        <end position="400"/>
    </location>
</feature>
<comment type="caution">
    <text evidence="2">The sequence shown here is derived from an EMBL/GenBank/DDBJ whole genome shotgun (WGS) entry which is preliminary data.</text>
</comment>
<name>A0A813PEL0_9BILA</name>
<protein>
    <submittedName>
        <fullName evidence="2">Uncharacterized protein</fullName>
    </submittedName>
</protein>
<reference evidence="2" key="1">
    <citation type="submission" date="2021-02" db="EMBL/GenBank/DDBJ databases">
        <authorList>
            <person name="Nowell W R."/>
        </authorList>
    </citation>
    <scope>NUCLEOTIDE SEQUENCE</scope>
    <source>
        <strain evidence="2">Ploen Becks lab</strain>
    </source>
</reference>
<evidence type="ECO:0000256" key="1">
    <source>
        <dbReference type="SAM" id="MobiDB-lite"/>
    </source>
</evidence>
<evidence type="ECO:0000313" key="2">
    <source>
        <dbReference type="EMBL" id="CAF0753053.1"/>
    </source>
</evidence>
<accession>A0A813PEL0</accession>
<sequence>MEDMLELEDYCVFCSKYLVGMHDFNKKMHYNTCKLRKLFDSANNQEPDDDIDNYLMISDTCNYCFKSLKDFKSDYNKRIHLKCCKIKKETFERRDSILHLQQTTDDPNGSTSGQSNDNLNPVTQLFQTLTETCIFCTKPLGNLNSFNRKMHIEHCKIRKSLEGNLKETNKKNKDENLGTQDSQDIGEHCIYCNKSFARLSAFNRRLHSDHCKSKKRKLKALNQVFNESINMSGIQPQENSYGQSLTQVQNSLILMATNSCPNTPIRSTNTINNNGQEVSPSQNGHTQLALETPAELCMFCSRSLSNLSNFNKNIHIEQCKVKQLKKATANQMKQANKPGRKRAKTSNQGDKDDLKNQTNEFCTTQILTQLDLTGTNDLVSSTNPNNNTTISNSTANNSNQQLTSSQQITHQFDTSNTTILSLNQLDNTTIHQLTLAASRGANQNLLNTTTHTLQITLDPNTNRIYI</sequence>
<feature type="region of interest" description="Disordered" evidence="1">
    <location>
        <begin position="327"/>
        <end position="357"/>
    </location>
</feature>
<dbReference type="EMBL" id="CAJNOC010000380">
    <property type="protein sequence ID" value="CAF0753053.1"/>
    <property type="molecule type" value="Genomic_DNA"/>
</dbReference>
<gene>
    <name evidence="2" type="ORF">OXX778_LOCUS4022</name>
</gene>
<keyword evidence="3" id="KW-1185">Reference proteome</keyword>
<organism evidence="2 3">
    <name type="scientific">Brachionus calyciflorus</name>
    <dbReference type="NCBI Taxonomy" id="104777"/>
    <lineage>
        <taxon>Eukaryota</taxon>
        <taxon>Metazoa</taxon>
        <taxon>Spiralia</taxon>
        <taxon>Gnathifera</taxon>
        <taxon>Rotifera</taxon>
        <taxon>Eurotatoria</taxon>
        <taxon>Monogononta</taxon>
        <taxon>Pseudotrocha</taxon>
        <taxon>Ploima</taxon>
        <taxon>Brachionidae</taxon>
        <taxon>Brachionus</taxon>
    </lineage>
</organism>
<feature type="compositionally biased region" description="Low complexity" evidence="1">
    <location>
        <begin position="380"/>
        <end position="400"/>
    </location>
</feature>
<dbReference type="Proteomes" id="UP000663879">
    <property type="component" value="Unassembled WGS sequence"/>
</dbReference>
<proteinExistence type="predicted"/>
<evidence type="ECO:0000313" key="3">
    <source>
        <dbReference type="Proteomes" id="UP000663879"/>
    </source>
</evidence>
<dbReference type="AlphaFoldDB" id="A0A813PEL0"/>